<dbReference type="GO" id="GO:0016747">
    <property type="term" value="F:acyltransferase activity, transferring groups other than amino-acyl groups"/>
    <property type="evidence" value="ECO:0007669"/>
    <property type="project" value="InterPro"/>
</dbReference>
<feature type="domain" description="N-acetyltransferase" evidence="1">
    <location>
        <begin position="19"/>
        <end position="172"/>
    </location>
</feature>
<dbReference type="EMBL" id="BJYU01000016">
    <property type="protein sequence ID" value="GEO13762.1"/>
    <property type="molecule type" value="Genomic_DNA"/>
</dbReference>
<dbReference type="Proteomes" id="UP000321085">
    <property type="component" value="Unassembled WGS sequence"/>
</dbReference>
<dbReference type="PROSITE" id="PS51186">
    <property type="entry name" value="GNAT"/>
    <property type="match status" value="1"/>
</dbReference>
<accession>A0A512BP76</accession>
<organism evidence="2 3">
    <name type="scientific">Microvirga aerophila</name>
    <dbReference type="NCBI Taxonomy" id="670291"/>
    <lineage>
        <taxon>Bacteria</taxon>
        <taxon>Pseudomonadati</taxon>
        <taxon>Pseudomonadota</taxon>
        <taxon>Alphaproteobacteria</taxon>
        <taxon>Hyphomicrobiales</taxon>
        <taxon>Methylobacteriaceae</taxon>
        <taxon>Microvirga</taxon>
    </lineage>
</organism>
<evidence type="ECO:0000313" key="3">
    <source>
        <dbReference type="Proteomes" id="UP000321085"/>
    </source>
</evidence>
<proteinExistence type="predicted"/>
<dbReference type="Gene3D" id="3.40.630.30">
    <property type="match status" value="1"/>
</dbReference>
<dbReference type="InterPro" id="IPR016181">
    <property type="entry name" value="Acyl_CoA_acyltransferase"/>
</dbReference>
<keyword evidence="3" id="KW-1185">Reference proteome</keyword>
<dbReference type="InterPro" id="IPR000182">
    <property type="entry name" value="GNAT_dom"/>
</dbReference>
<evidence type="ECO:0000259" key="1">
    <source>
        <dbReference type="PROSITE" id="PS51186"/>
    </source>
</evidence>
<gene>
    <name evidence="2" type="ORF">MAE02_14580</name>
</gene>
<name>A0A512BP76_9HYPH</name>
<dbReference type="SUPFAM" id="SSF55729">
    <property type="entry name" value="Acyl-CoA N-acyltransferases (Nat)"/>
    <property type="match status" value="1"/>
</dbReference>
<dbReference type="OrthoDB" id="9807426at2"/>
<comment type="caution">
    <text evidence="2">The sequence shown here is derived from an EMBL/GenBank/DDBJ whole genome shotgun (WGS) entry which is preliminary data.</text>
</comment>
<sequence length="172" mass="19171">MSQVRDYTATEFLRDGRTVEIRALRPEDRAGMLAAVDRTSQQSLYRRFFTFKRGFTDREVDFYISVNFVDHVALVAVLEEDGQPVIVAGGRYIVVRDGEAEVAFVVDDAHQGRGLGACLMRHLAALARQAGLRALSADVLPENAAMLKVFETSGLAIKTRRETDSIHVMLQL</sequence>
<dbReference type="Pfam" id="PF00583">
    <property type="entry name" value="Acetyltransf_1"/>
    <property type="match status" value="1"/>
</dbReference>
<dbReference type="CDD" id="cd04301">
    <property type="entry name" value="NAT_SF"/>
    <property type="match status" value="1"/>
</dbReference>
<dbReference type="AlphaFoldDB" id="A0A512BP76"/>
<reference evidence="2 3" key="1">
    <citation type="submission" date="2019-07" db="EMBL/GenBank/DDBJ databases">
        <title>Whole genome shotgun sequence of Microvirga aerophila NBRC 106136.</title>
        <authorList>
            <person name="Hosoyama A."/>
            <person name="Uohara A."/>
            <person name="Ohji S."/>
            <person name="Ichikawa N."/>
        </authorList>
    </citation>
    <scope>NUCLEOTIDE SEQUENCE [LARGE SCALE GENOMIC DNA]</scope>
    <source>
        <strain evidence="2 3">NBRC 106136</strain>
    </source>
</reference>
<evidence type="ECO:0000313" key="2">
    <source>
        <dbReference type="EMBL" id="GEO13762.1"/>
    </source>
</evidence>
<protein>
    <recommendedName>
        <fullName evidence="1">N-acetyltransferase domain-containing protein</fullName>
    </recommendedName>
</protein>